<evidence type="ECO:0000313" key="1">
    <source>
        <dbReference type="EMBL" id="KAL0108679.1"/>
    </source>
</evidence>
<name>A0AAW2F1K1_9HYME</name>
<dbReference type="EMBL" id="JADYXP020000016">
    <property type="protein sequence ID" value="KAL0108679.1"/>
    <property type="molecule type" value="Genomic_DNA"/>
</dbReference>
<sequence length="81" mass="9118">MQKGLYPDSDSDYDGNIILGPSCSIFGEKERHWCSLCARTHSWSENSKSLFIDGDQGARFKSGRTQNGGRVVCKTTRSEWK</sequence>
<organism evidence="1 2">
    <name type="scientific">Cardiocondyla obscurior</name>
    <dbReference type="NCBI Taxonomy" id="286306"/>
    <lineage>
        <taxon>Eukaryota</taxon>
        <taxon>Metazoa</taxon>
        <taxon>Ecdysozoa</taxon>
        <taxon>Arthropoda</taxon>
        <taxon>Hexapoda</taxon>
        <taxon>Insecta</taxon>
        <taxon>Pterygota</taxon>
        <taxon>Neoptera</taxon>
        <taxon>Endopterygota</taxon>
        <taxon>Hymenoptera</taxon>
        <taxon>Apocrita</taxon>
        <taxon>Aculeata</taxon>
        <taxon>Formicoidea</taxon>
        <taxon>Formicidae</taxon>
        <taxon>Myrmicinae</taxon>
        <taxon>Cardiocondyla</taxon>
    </lineage>
</organism>
<dbReference type="Proteomes" id="UP001430953">
    <property type="component" value="Unassembled WGS sequence"/>
</dbReference>
<accession>A0AAW2F1K1</accession>
<reference evidence="1 2" key="1">
    <citation type="submission" date="2023-03" db="EMBL/GenBank/DDBJ databases">
        <title>High recombination rates correlate with genetic variation in Cardiocondyla obscurior ants.</title>
        <authorList>
            <person name="Errbii M."/>
        </authorList>
    </citation>
    <scope>NUCLEOTIDE SEQUENCE [LARGE SCALE GENOMIC DNA]</scope>
    <source>
        <strain evidence="1">Alpha-2009</strain>
        <tissue evidence="1">Whole body</tissue>
    </source>
</reference>
<proteinExistence type="predicted"/>
<dbReference type="AlphaFoldDB" id="A0AAW2F1K1"/>
<comment type="caution">
    <text evidence="1">The sequence shown here is derived from an EMBL/GenBank/DDBJ whole genome shotgun (WGS) entry which is preliminary data.</text>
</comment>
<gene>
    <name evidence="1" type="ORF">PUN28_015275</name>
</gene>
<protein>
    <submittedName>
        <fullName evidence="1">Uncharacterized protein</fullName>
    </submittedName>
</protein>
<keyword evidence="2" id="KW-1185">Reference proteome</keyword>
<evidence type="ECO:0000313" key="2">
    <source>
        <dbReference type="Proteomes" id="UP001430953"/>
    </source>
</evidence>